<reference evidence="1 2" key="1">
    <citation type="journal article" date="2018" name="Sci. Rep.">
        <title>Genomic signatures of local adaptation to the degree of environmental predictability in rotifers.</title>
        <authorList>
            <person name="Franch-Gras L."/>
            <person name="Hahn C."/>
            <person name="Garcia-Roger E.M."/>
            <person name="Carmona M.J."/>
            <person name="Serra M."/>
            <person name="Gomez A."/>
        </authorList>
    </citation>
    <scope>NUCLEOTIDE SEQUENCE [LARGE SCALE GENOMIC DNA]</scope>
    <source>
        <strain evidence="1">HYR1</strain>
    </source>
</reference>
<gene>
    <name evidence="1" type="ORF">BpHYR1_053573</name>
</gene>
<dbReference type="EMBL" id="REGN01004727">
    <property type="protein sequence ID" value="RNA16346.1"/>
    <property type="molecule type" value="Genomic_DNA"/>
</dbReference>
<accession>A0A3M7QYE7</accession>
<protein>
    <submittedName>
        <fullName evidence="1">Uncharacterized protein</fullName>
    </submittedName>
</protein>
<name>A0A3M7QYE7_BRAPC</name>
<dbReference type="Proteomes" id="UP000276133">
    <property type="component" value="Unassembled WGS sequence"/>
</dbReference>
<keyword evidence="2" id="KW-1185">Reference proteome</keyword>
<evidence type="ECO:0000313" key="2">
    <source>
        <dbReference type="Proteomes" id="UP000276133"/>
    </source>
</evidence>
<proteinExistence type="predicted"/>
<dbReference type="AlphaFoldDB" id="A0A3M7QYE7"/>
<organism evidence="1 2">
    <name type="scientific">Brachionus plicatilis</name>
    <name type="common">Marine rotifer</name>
    <name type="synonym">Brachionus muelleri</name>
    <dbReference type="NCBI Taxonomy" id="10195"/>
    <lineage>
        <taxon>Eukaryota</taxon>
        <taxon>Metazoa</taxon>
        <taxon>Spiralia</taxon>
        <taxon>Gnathifera</taxon>
        <taxon>Rotifera</taxon>
        <taxon>Eurotatoria</taxon>
        <taxon>Monogononta</taxon>
        <taxon>Pseudotrocha</taxon>
        <taxon>Ploima</taxon>
        <taxon>Brachionidae</taxon>
        <taxon>Brachionus</taxon>
    </lineage>
</organism>
<sequence length="78" mass="9169">MALISSYWKNLNSKFYFSVNKSLSLSSSDSYTISWLILFYYRLGRNLISILNQINCQLILKPILKLFCFIQLALFLSF</sequence>
<comment type="caution">
    <text evidence="1">The sequence shown here is derived from an EMBL/GenBank/DDBJ whole genome shotgun (WGS) entry which is preliminary data.</text>
</comment>
<evidence type="ECO:0000313" key="1">
    <source>
        <dbReference type="EMBL" id="RNA16346.1"/>
    </source>
</evidence>